<dbReference type="Pfam" id="PF02909">
    <property type="entry name" value="TetR_C_1"/>
    <property type="match status" value="1"/>
</dbReference>
<dbReference type="Gene3D" id="1.10.10.60">
    <property type="entry name" value="Homeodomain-like"/>
    <property type="match status" value="1"/>
</dbReference>
<evidence type="ECO:0000256" key="1">
    <source>
        <dbReference type="ARBA" id="ARBA00022491"/>
    </source>
</evidence>
<dbReference type="GO" id="GO:0045892">
    <property type="term" value="P:negative regulation of DNA-templated transcription"/>
    <property type="evidence" value="ECO:0007669"/>
    <property type="project" value="InterPro"/>
</dbReference>
<dbReference type="PROSITE" id="PS50977">
    <property type="entry name" value="HTH_TETR_2"/>
    <property type="match status" value="1"/>
</dbReference>
<keyword evidence="1" id="KW-0678">Repressor</keyword>
<organism evidence="7 8">
    <name type="scientific">Cnuibacter physcomitrellae</name>
    <dbReference type="NCBI Taxonomy" id="1619308"/>
    <lineage>
        <taxon>Bacteria</taxon>
        <taxon>Bacillati</taxon>
        <taxon>Actinomycetota</taxon>
        <taxon>Actinomycetes</taxon>
        <taxon>Micrococcales</taxon>
        <taxon>Microbacteriaceae</taxon>
        <taxon>Cnuibacter</taxon>
    </lineage>
</organism>
<dbReference type="InterPro" id="IPR036271">
    <property type="entry name" value="Tet_transcr_reg_TetR-rel_C_sf"/>
</dbReference>
<evidence type="ECO:0000256" key="2">
    <source>
        <dbReference type="ARBA" id="ARBA00023015"/>
    </source>
</evidence>
<evidence type="ECO:0000256" key="4">
    <source>
        <dbReference type="ARBA" id="ARBA00023163"/>
    </source>
</evidence>
<dbReference type="GO" id="GO:0003700">
    <property type="term" value="F:DNA-binding transcription factor activity"/>
    <property type="evidence" value="ECO:0007669"/>
    <property type="project" value="TreeGrafter"/>
</dbReference>
<dbReference type="InterPro" id="IPR050109">
    <property type="entry name" value="HTH-type_TetR-like_transc_reg"/>
</dbReference>
<keyword evidence="8" id="KW-1185">Reference proteome</keyword>
<dbReference type="GO" id="GO:0000976">
    <property type="term" value="F:transcription cis-regulatory region binding"/>
    <property type="evidence" value="ECO:0007669"/>
    <property type="project" value="TreeGrafter"/>
</dbReference>
<feature type="DNA-binding region" description="H-T-H motif" evidence="5">
    <location>
        <begin position="17"/>
        <end position="36"/>
    </location>
</feature>
<dbReference type="InterPro" id="IPR004111">
    <property type="entry name" value="Repressor_TetR_C"/>
</dbReference>
<feature type="domain" description="HTH tetR-type" evidence="6">
    <location>
        <begin position="1"/>
        <end position="54"/>
    </location>
</feature>
<keyword evidence="3 5" id="KW-0238">DNA-binding</keyword>
<dbReference type="PRINTS" id="PR00400">
    <property type="entry name" value="TETREPRESSOR"/>
</dbReference>
<evidence type="ECO:0000256" key="3">
    <source>
        <dbReference type="ARBA" id="ARBA00023125"/>
    </source>
</evidence>
<dbReference type="PANTHER" id="PTHR30055">
    <property type="entry name" value="HTH-TYPE TRANSCRIPTIONAL REGULATOR RUTR"/>
    <property type="match status" value="1"/>
</dbReference>
<name>A0A1X9LRP0_9MICO</name>
<dbReference type="InterPro" id="IPR001647">
    <property type="entry name" value="HTH_TetR"/>
</dbReference>
<dbReference type="SUPFAM" id="SSF46689">
    <property type="entry name" value="Homeodomain-like"/>
    <property type="match status" value="1"/>
</dbReference>
<dbReference type="AlphaFoldDB" id="A0A1X9LRP0"/>
<evidence type="ECO:0000313" key="8">
    <source>
        <dbReference type="Proteomes" id="UP000192775"/>
    </source>
</evidence>
<dbReference type="InterPro" id="IPR009057">
    <property type="entry name" value="Homeodomain-like_sf"/>
</dbReference>
<dbReference type="GO" id="GO:0046677">
    <property type="term" value="P:response to antibiotic"/>
    <property type="evidence" value="ECO:0007669"/>
    <property type="project" value="InterPro"/>
</dbReference>
<dbReference type="Gene3D" id="1.10.357.10">
    <property type="entry name" value="Tetracycline Repressor, domain 2"/>
    <property type="match status" value="1"/>
</dbReference>
<dbReference type="Proteomes" id="UP000192775">
    <property type="component" value="Chromosome"/>
</dbReference>
<sequence length="209" mass="22674">MDAALAVLDEGGASAVTVRAVAARLGVQAPALYYHVTSKQHLLDEMGTEITRRVVSVLTTRASDGHWLHDLAAYGAALRDEYLLHRDGARTFSGTLITDPAVLRALEPWLRRWTDYGVPPSAVFDAIEIVTAFVTGYVIEEQERLQSAEEPERYSPEARRARLGDGTPLVVDAGYARTDPSGRFERQLAAVIRGIGESSRVAEGASDGP</sequence>
<dbReference type="KEGG" id="cphy:B5808_00615"/>
<evidence type="ECO:0000256" key="5">
    <source>
        <dbReference type="PROSITE-ProRule" id="PRU00335"/>
    </source>
</evidence>
<accession>A0A1X9LRP0</accession>
<proteinExistence type="predicted"/>
<dbReference type="InterPro" id="IPR003012">
    <property type="entry name" value="Tet_transcr_reg_TetR"/>
</dbReference>
<dbReference type="EMBL" id="CP020715">
    <property type="protein sequence ID" value="ARJ07102.1"/>
    <property type="molecule type" value="Genomic_DNA"/>
</dbReference>
<keyword evidence="2" id="KW-0805">Transcription regulation</keyword>
<dbReference type="Pfam" id="PF00440">
    <property type="entry name" value="TetR_N"/>
    <property type="match status" value="1"/>
</dbReference>
<dbReference type="SUPFAM" id="SSF48498">
    <property type="entry name" value="Tetracyclin repressor-like, C-terminal domain"/>
    <property type="match status" value="1"/>
</dbReference>
<keyword evidence="4" id="KW-0804">Transcription</keyword>
<evidence type="ECO:0000259" key="6">
    <source>
        <dbReference type="PROSITE" id="PS50977"/>
    </source>
</evidence>
<evidence type="ECO:0000313" key="7">
    <source>
        <dbReference type="EMBL" id="ARJ07102.1"/>
    </source>
</evidence>
<protein>
    <recommendedName>
        <fullName evidence="6">HTH tetR-type domain-containing protein</fullName>
    </recommendedName>
</protein>
<gene>
    <name evidence="7" type="ORF">B5808_00615</name>
</gene>
<dbReference type="STRING" id="1619308.B5808_00615"/>
<dbReference type="PANTHER" id="PTHR30055:SF151">
    <property type="entry name" value="TRANSCRIPTIONAL REGULATORY PROTEIN"/>
    <property type="match status" value="1"/>
</dbReference>
<reference evidence="7 8" key="1">
    <citation type="submission" date="2017-04" db="EMBL/GenBank/DDBJ databases">
        <authorList>
            <person name="Afonso C.L."/>
            <person name="Miller P.J."/>
            <person name="Scott M.A."/>
            <person name="Spackman E."/>
            <person name="Goraichik I."/>
            <person name="Dimitrov K.M."/>
            <person name="Suarez D.L."/>
            <person name="Swayne D.E."/>
        </authorList>
    </citation>
    <scope>NUCLEOTIDE SEQUENCE [LARGE SCALE GENOMIC DNA]</scope>
    <source>
        <strain evidence="8">XA(T)</strain>
    </source>
</reference>